<sequence>MGKVVVTGSQGFIGRNLIATLSTLPDLEVLTFDVEDPVDSLPGLLAQAEFVFHLAGINRPQDPGEFTRGNVGLTQQIVELLRSTGRPVPLLISSSTQADLANPYGASKKQAEELVRAYGRETGAPVFVFRLPNVFGKWSRPNYNSVVATFCHNTARGLPLEVHDPDREVHLVHVDDVVAQFIAAYRGTPHRGPDGEPAVPRTFTLTLGDLAARIGRFPQTRLTREVPDVGDDLTRRLYSMYLSYLPTDQFAYALEAKHDPRGWLAEILRGPGLGQLFVSVTRPGIARGHHWHHTKVEKFLVVSGEAVVRFRPLSGAEVIEYPVSGGEPRVVDIPPGYTHSITNTGTGDLITLFWASEPFDPGRPDTHALPV</sequence>
<accession>A0ABQ5Q241</accession>
<dbReference type="InterPro" id="IPR011051">
    <property type="entry name" value="RmlC_Cupin_sf"/>
</dbReference>
<evidence type="ECO:0000259" key="1">
    <source>
        <dbReference type="Pfam" id="PF01370"/>
    </source>
</evidence>
<dbReference type="SUPFAM" id="SSF51182">
    <property type="entry name" value="RmlC-like cupins"/>
    <property type="match status" value="1"/>
</dbReference>
<dbReference type="InterPro" id="IPR036291">
    <property type="entry name" value="NAD(P)-bd_dom_sf"/>
</dbReference>
<dbReference type="PANTHER" id="PTHR43245:SF55">
    <property type="entry name" value="NAD(P)-BINDING DOMAIN-CONTAINING PROTEIN"/>
    <property type="match status" value="1"/>
</dbReference>
<dbReference type="Gene3D" id="3.40.50.720">
    <property type="entry name" value="NAD(P)-binding Rossmann-like Domain"/>
    <property type="match status" value="1"/>
</dbReference>
<organism evidence="3 4">
    <name type="scientific">Geothrix rubra</name>
    <dbReference type="NCBI Taxonomy" id="2927977"/>
    <lineage>
        <taxon>Bacteria</taxon>
        <taxon>Pseudomonadati</taxon>
        <taxon>Acidobacteriota</taxon>
        <taxon>Holophagae</taxon>
        <taxon>Holophagales</taxon>
        <taxon>Holophagaceae</taxon>
        <taxon>Geothrix</taxon>
    </lineage>
</organism>
<dbReference type="RefSeq" id="WP_285721939.1">
    <property type="nucleotide sequence ID" value="NZ_BSDD01000001.1"/>
</dbReference>
<feature type="domain" description="Capsular polysaccharide assembling protein CapF C-terminal" evidence="2">
    <location>
        <begin position="258"/>
        <end position="367"/>
    </location>
</feature>
<dbReference type="EMBL" id="BSDD01000001">
    <property type="protein sequence ID" value="GLH68481.1"/>
    <property type="molecule type" value="Genomic_DNA"/>
</dbReference>
<dbReference type="CDD" id="cd07007">
    <property type="entry name" value="cupin_CapF-like_C"/>
    <property type="match status" value="1"/>
</dbReference>
<evidence type="ECO:0000313" key="4">
    <source>
        <dbReference type="Proteomes" id="UP001165089"/>
    </source>
</evidence>
<evidence type="ECO:0000313" key="3">
    <source>
        <dbReference type="EMBL" id="GLH68481.1"/>
    </source>
</evidence>
<evidence type="ECO:0000259" key="2">
    <source>
        <dbReference type="Pfam" id="PF14667"/>
    </source>
</evidence>
<feature type="domain" description="NAD-dependent epimerase/dehydratase" evidence="1">
    <location>
        <begin position="4"/>
        <end position="186"/>
    </location>
</feature>
<dbReference type="SUPFAM" id="SSF51735">
    <property type="entry name" value="NAD(P)-binding Rossmann-fold domains"/>
    <property type="match status" value="1"/>
</dbReference>
<dbReference type="Pfam" id="PF14667">
    <property type="entry name" value="Polysacc_synt_C"/>
    <property type="match status" value="1"/>
</dbReference>
<keyword evidence="4" id="KW-1185">Reference proteome</keyword>
<dbReference type="Gene3D" id="2.60.120.10">
    <property type="entry name" value="Jelly Rolls"/>
    <property type="match status" value="1"/>
</dbReference>
<dbReference type="Proteomes" id="UP001165089">
    <property type="component" value="Unassembled WGS sequence"/>
</dbReference>
<dbReference type="PANTHER" id="PTHR43245">
    <property type="entry name" value="BIFUNCTIONAL POLYMYXIN RESISTANCE PROTEIN ARNA"/>
    <property type="match status" value="1"/>
</dbReference>
<dbReference type="InterPro" id="IPR050177">
    <property type="entry name" value="Lipid_A_modif_metabolic_enz"/>
</dbReference>
<reference evidence="3 4" key="1">
    <citation type="journal article" date="2023" name="Antonie Van Leeuwenhoek">
        <title>Mesoterricola silvestris gen. nov., sp. nov., Mesoterricola sediminis sp. nov., Geothrix oryzae sp. nov., Geothrix edaphica sp. nov., Geothrix rubra sp. nov., and Geothrix limicola sp. nov., six novel members of Acidobacteriota isolated from soils.</title>
        <authorList>
            <person name="Itoh H."/>
            <person name="Sugisawa Y."/>
            <person name="Mise K."/>
            <person name="Xu Z."/>
            <person name="Kuniyasu M."/>
            <person name="Ushijima N."/>
            <person name="Kawano K."/>
            <person name="Kobayashi E."/>
            <person name="Shiratori Y."/>
            <person name="Masuda Y."/>
            <person name="Senoo K."/>
        </authorList>
    </citation>
    <scope>NUCLEOTIDE SEQUENCE [LARGE SCALE GENOMIC DNA]</scope>
    <source>
        <strain evidence="3 4">Red803</strain>
    </source>
</reference>
<dbReference type="Pfam" id="PF01370">
    <property type="entry name" value="Epimerase"/>
    <property type="match status" value="1"/>
</dbReference>
<dbReference type="InterPro" id="IPR029303">
    <property type="entry name" value="CapF_C"/>
</dbReference>
<comment type="caution">
    <text evidence="3">The sequence shown here is derived from an EMBL/GenBank/DDBJ whole genome shotgun (WGS) entry which is preliminary data.</text>
</comment>
<name>A0ABQ5Q241_9BACT</name>
<dbReference type="InterPro" id="IPR001509">
    <property type="entry name" value="Epimerase_deHydtase"/>
</dbReference>
<dbReference type="InterPro" id="IPR014710">
    <property type="entry name" value="RmlC-like_jellyroll"/>
</dbReference>
<protein>
    <submittedName>
        <fullName evidence="3">Capsular polysaccharide biosynthesis protein Cap8F</fullName>
    </submittedName>
</protein>
<proteinExistence type="predicted"/>
<gene>
    <name evidence="3" type="ORF">GETHPA_00140</name>
</gene>